<dbReference type="Pfam" id="PF19938">
    <property type="entry name" value="DUF6400"/>
    <property type="match status" value="1"/>
</dbReference>
<dbReference type="EMBL" id="CP023747">
    <property type="protein sequence ID" value="QEV38073.1"/>
    <property type="molecule type" value="Genomic_DNA"/>
</dbReference>
<dbReference type="InterPro" id="IPR045649">
    <property type="entry name" value="DUF6400"/>
</dbReference>
<evidence type="ECO:0000313" key="2">
    <source>
        <dbReference type="EMBL" id="QEV38073.1"/>
    </source>
</evidence>
<evidence type="ECO:0000313" key="3">
    <source>
        <dbReference type="Proteomes" id="UP000031526"/>
    </source>
</evidence>
<dbReference type="EMBL" id="CP009313">
    <property type="protein sequence ID" value="AJE39491.1"/>
    <property type="molecule type" value="Genomic_DNA"/>
</dbReference>
<dbReference type="HOGENOM" id="CLU_177859_0_0_11"/>
<proteinExistence type="predicted"/>
<evidence type="ECO:0000313" key="1">
    <source>
        <dbReference type="EMBL" id="AJE39491.1"/>
    </source>
</evidence>
<reference evidence="1 3" key="2">
    <citation type="journal article" date="2016" name="Appl. Microbiol. Biotechnol.">
        <title>Exploiting the genome sequence of Streptomyces nodosus for enhanced antibiotic production.</title>
        <authorList>
            <person name="Sweeney P."/>
            <person name="Murphy C.D."/>
            <person name="Caffrey P."/>
        </authorList>
    </citation>
    <scope>NUCLEOTIDE SEQUENCE [LARGE SCALE GENOMIC DNA]</scope>
    <source>
        <strain evidence="1 3">ATCC 14899</strain>
    </source>
</reference>
<dbReference type="OrthoDB" id="3854249at2"/>
<keyword evidence="3" id="KW-1185">Reference proteome</keyword>
<protein>
    <submittedName>
        <fullName evidence="1">Uncharacterized protein</fullName>
    </submittedName>
</protein>
<dbReference type="KEGG" id="snq:CP978_05590"/>
<name>A0A0B5DGA9_9ACTN</name>
<dbReference type="Proteomes" id="UP000325763">
    <property type="component" value="Chromosome"/>
</dbReference>
<reference evidence="3" key="1">
    <citation type="submission" date="2014-09" db="EMBL/GenBank/DDBJ databases">
        <title>Sequence of the Streptomyces nodosus genome.</title>
        <authorList>
            <person name="Sweeney P."/>
            <person name="Stephens N."/>
            <person name="Murphy C."/>
            <person name="Caffrey P."/>
        </authorList>
    </citation>
    <scope>NUCLEOTIDE SEQUENCE [LARGE SCALE GENOMIC DNA]</scope>
    <source>
        <strain evidence="3">ATCC 14899</strain>
    </source>
</reference>
<dbReference type="RefSeq" id="WP_043438051.1">
    <property type="nucleotide sequence ID" value="NZ_CP009313.1"/>
</dbReference>
<gene>
    <name evidence="2" type="ORF">CP978_05590</name>
    <name evidence="1" type="ORF">SNOD_05245</name>
</gene>
<dbReference type="STRING" id="40318.SNOD_05245"/>
<sequence length="83" mass="9221">MAHESTPEYHIFEMDLTADEARRRAEFFAAMGPTWDPVAAMQGEDEAYRMLYSGLDDHQQQIYDRLVAAGVLPPDLGGACASD</sequence>
<organism evidence="1 3">
    <name type="scientific">Streptomyces nodosus</name>
    <dbReference type="NCBI Taxonomy" id="40318"/>
    <lineage>
        <taxon>Bacteria</taxon>
        <taxon>Bacillati</taxon>
        <taxon>Actinomycetota</taxon>
        <taxon>Actinomycetes</taxon>
        <taxon>Kitasatosporales</taxon>
        <taxon>Streptomycetaceae</taxon>
        <taxon>Streptomyces</taxon>
    </lineage>
</organism>
<evidence type="ECO:0000313" key="4">
    <source>
        <dbReference type="Proteomes" id="UP000325763"/>
    </source>
</evidence>
<reference evidence="2 4" key="3">
    <citation type="submission" date="2017-09" db="EMBL/GenBank/DDBJ databases">
        <title>Streptomyces genome completion.</title>
        <authorList>
            <person name="Lee N."/>
            <person name="Cho B.-K."/>
        </authorList>
    </citation>
    <scope>NUCLEOTIDE SEQUENCE [LARGE SCALE GENOMIC DNA]</scope>
    <source>
        <strain evidence="2 4">ATCC 14899</strain>
    </source>
</reference>
<dbReference type="AlphaFoldDB" id="A0A0B5DGA9"/>
<accession>A0A0B5DGA9</accession>
<dbReference type="Proteomes" id="UP000031526">
    <property type="component" value="Chromosome"/>
</dbReference>